<name>A0A6L7F1E3_9ACTN</name>
<evidence type="ECO:0000256" key="1">
    <source>
        <dbReference type="SAM" id="MobiDB-lite"/>
    </source>
</evidence>
<comment type="caution">
    <text evidence="2">The sequence shown here is derived from an EMBL/GenBank/DDBJ whole genome shotgun (WGS) entry which is preliminary data.</text>
</comment>
<dbReference type="InterPro" id="IPR011990">
    <property type="entry name" value="TPR-like_helical_dom_sf"/>
</dbReference>
<sequence>MTQRPFSRPGAIDLSGLARTPGPGAGAGPAGAGAGSASGAGAAAAGGASYWLDVTQENFQATVEASVTAPVLLVFYSPSRMPESAQMARDLATVAEEFEGRFLAGLVDIDTQAAIAQAVQLQQVPFVFAVIDARPQPLLQDLLGLDDLRATINQVMQQLTAQGITGRHQPRHAGPADGADDDEQLDPRYAPAQDALAAGDVDRAVAEYEKLLAANPADAEAAAGLAMAKVLQRTASVDPAAARAAADGAPDDVAAQTLAADLDLLDGDLDAAFSRLVELVRRSAGDDRNAAREHLLGLFAAVGNDDPRVLKGRQALASALF</sequence>
<dbReference type="InterPro" id="IPR036249">
    <property type="entry name" value="Thioredoxin-like_sf"/>
</dbReference>
<evidence type="ECO:0000313" key="2">
    <source>
        <dbReference type="EMBL" id="MXG90989.1"/>
    </source>
</evidence>
<dbReference type="Proteomes" id="UP000473325">
    <property type="component" value="Unassembled WGS sequence"/>
</dbReference>
<feature type="compositionally biased region" description="Gly residues" evidence="1">
    <location>
        <begin position="23"/>
        <end position="38"/>
    </location>
</feature>
<feature type="region of interest" description="Disordered" evidence="1">
    <location>
        <begin position="1"/>
        <end position="38"/>
    </location>
</feature>
<gene>
    <name evidence="2" type="ORF">GRQ65_15680</name>
</gene>
<dbReference type="RefSeq" id="WP_160878931.1">
    <property type="nucleotide sequence ID" value="NZ_WUEK01000010.1"/>
</dbReference>
<dbReference type="Gene3D" id="1.25.40.10">
    <property type="entry name" value="Tetratricopeptide repeat domain"/>
    <property type="match status" value="1"/>
</dbReference>
<evidence type="ECO:0000313" key="3">
    <source>
        <dbReference type="Proteomes" id="UP000473325"/>
    </source>
</evidence>
<protein>
    <submittedName>
        <fullName evidence="2">Tetratricopeptide repeat protein</fullName>
    </submittedName>
</protein>
<dbReference type="EMBL" id="WUEK01000010">
    <property type="protein sequence ID" value="MXG90989.1"/>
    <property type="molecule type" value="Genomic_DNA"/>
</dbReference>
<dbReference type="SUPFAM" id="SSF52833">
    <property type="entry name" value="Thioredoxin-like"/>
    <property type="match status" value="1"/>
</dbReference>
<dbReference type="AlphaFoldDB" id="A0A6L7F1E3"/>
<feature type="region of interest" description="Disordered" evidence="1">
    <location>
        <begin position="161"/>
        <end position="186"/>
    </location>
</feature>
<dbReference type="Gene3D" id="3.40.30.10">
    <property type="entry name" value="Glutaredoxin"/>
    <property type="match status" value="1"/>
</dbReference>
<reference evidence="2 3" key="1">
    <citation type="submission" date="2019-12" db="EMBL/GenBank/DDBJ databases">
        <authorList>
            <person name="Kun Z."/>
        </authorList>
    </citation>
    <scope>NUCLEOTIDE SEQUENCE [LARGE SCALE GENOMIC DNA]</scope>
    <source>
        <strain evidence="2 3">YIM 123512</strain>
    </source>
</reference>
<keyword evidence="3" id="KW-1185">Reference proteome</keyword>
<organism evidence="2 3">
    <name type="scientific">Nocardioides flavescens</name>
    <dbReference type="NCBI Taxonomy" id="2691959"/>
    <lineage>
        <taxon>Bacteria</taxon>
        <taxon>Bacillati</taxon>
        <taxon>Actinomycetota</taxon>
        <taxon>Actinomycetes</taxon>
        <taxon>Propionibacteriales</taxon>
        <taxon>Nocardioidaceae</taxon>
        <taxon>Nocardioides</taxon>
    </lineage>
</organism>
<accession>A0A6L7F1E3</accession>
<dbReference type="Pfam" id="PF14561">
    <property type="entry name" value="TPR_20"/>
    <property type="match status" value="1"/>
</dbReference>
<proteinExistence type="predicted"/>